<gene>
    <name evidence="1" type="ORF">LIPSTDRAFT_3233</name>
</gene>
<protein>
    <submittedName>
        <fullName evidence="1">Uncharacterized protein</fullName>
    </submittedName>
</protein>
<proteinExistence type="predicted"/>
<evidence type="ECO:0000313" key="2">
    <source>
        <dbReference type="Proteomes" id="UP000094385"/>
    </source>
</evidence>
<sequence>MREELVDDINEEWVRTKTLEYSSAMSTSIWKYCVDSYTGDLTAIMDEHLDLGDVMETHMKTISGTMSDYLKNNSVSRTEALGSATFSPLEPSSVKVANRIVMYVGHVGREEW</sequence>
<dbReference type="Proteomes" id="UP000094385">
    <property type="component" value="Unassembled WGS sequence"/>
</dbReference>
<evidence type="ECO:0000313" key="1">
    <source>
        <dbReference type="EMBL" id="ODQ72866.1"/>
    </source>
</evidence>
<keyword evidence="2" id="KW-1185">Reference proteome</keyword>
<organism evidence="1 2">
    <name type="scientific">Lipomyces starkeyi NRRL Y-11557</name>
    <dbReference type="NCBI Taxonomy" id="675824"/>
    <lineage>
        <taxon>Eukaryota</taxon>
        <taxon>Fungi</taxon>
        <taxon>Dikarya</taxon>
        <taxon>Ascomycota</taxon>
        <taxon>Saccharomycotina</taxon>
        <taxon>Lipomycetes</taxon>
        <taxon>Lipomycetales</taxon>
        <taxon>Lipomycetaceae</taxon>
        <taxon>Lipomyces</taxon>
    </lineage>
</organism>
<name>A0A1E3Q5A0_LIPST</name>
<accession>A0A1E3Q5A0</accession>
<dbReference type="AlphaFoldDB" id="A0A1E3Q5A0"/>
<dbReference type="EMBL" id="KV454294">
    <property type="protein sequence ID" value="ODQ72866.1"/>
    <property type="molecule type" value="Genomic_DNA"/>
</dbReference>
<reference evidence="1 2" key="1">
    <citation type="journal article" date="2016" name="Proc. Natl. Acad. Sci. U.S.A.">
        <title>Comparative genomics of biotechnologically important yeasts.</title>
        <authorList>
            <person name="Riley R."/>
            <person name="Haridas S."/>
            <person name="Wolfe K.H."/>
            <person name="Lopes M.R."/>
            <person name="Hittinger C.T."/>
            <person name="Goeker M."/>
            <person name="Salamov A.A."/>
            <person name="Wisecaver J.H."/>
            <person name="Long T.M."/>
            <person name="Calvey C.H."/>
            <person name="Aerts A.L."/>
            <person name="Barry K.W."/>
            <person name="Choi C."/>
            <person name="Clum A."/>
            <person name="Coughlan A.Y."/>
            <person name="Deshpande S."/>
            <person name="Douglass A.P."/>
            <person name="Hanson S.J."/>
            <person name="Klenk H.-P."/>
            <person name="LaButti K.M."/>
            <person name="Lapidus A."/>
            <person name="Lindquist E.A."/>
            <person name="Lipzen A.M."/>
            <person name="Meier-Kolthoff J.P."/>
            <person name="Ohm R.A."/>
            <person name="Otillar R.P."/>
            <person name="Pangilinan J.L."/>
            <person name="Peng Y."/>
            <person name="Rokas A."/>
            <person name="Rosa C.A."/>
            <person name="Scheuner C."/>
            <person name="Sibirny A.A."/>
            <person name="Slot J.C."/>
            <person name="Stielow J.B."/>
            <person name="Sun H."/>
            <person name="Kurtzman C.P."/>
            <person name="Blackwell M."/>
            <person name="Grigoriev I.V."/>
            <person name="Jeffries T.W."/>
        </authorList>
    </citation>
    <scope>NUCLEOTIDE SEQUENCE [LARGE SCALE GENOMIC DNA]</scope>
    <source>
        <strain evidence="1 2">NRRL Y-11557</strain>
    </source>
</reference>